<dbReference type="RefSeq" id="WP_316662606.1">
    <property type="nucleotide sequence ID" value="NZ_JAWHTF010000005.1"/>
</dbReference>
<dbReference type="PANTHER" id="PTHR34406">
    <property type="entry name" value="PROTEIN YCEI"/>
    <property type="match status" value="1"/>
</dbReference>
<dbReference type="SMART" id="SM00867">
    <property type="entry name" value="YceI"/>
    <property type="match status" value="1"/>
</dbReference>
<dbReference type="Proteomes" id="UP001268651">
    <property type="component" value="Unassembled WGS sequence"/>
</dbReference>
<comment type="caution">
    <text evidence="2">The sequence shown here is derived from an EMBL/GenBank/DDBJ whole genome shotgun (WGS) entry which is preliminary data.</text>
</comment>
<dbReference type="PANTHER" id="PTHR34406:SF1">
    <property type="entry name" value="PROTEIN YCEI"/>
    <property type="match status" value="1"/>
</dbReference>
<reference evidence="2 3" key="1">
    <citation type="submission" date="2023-10" db="EMBL/GenBank/DDBJ databases">
        <title>Marimonas sp. nov. isolated from tidal mud flat.</title>
        <authorList>
            <person name="Jaincy N.J."/>
            <person name="Srinivasan S."/>
            <person name="Lee S.-S."/>
        </authorList>
    </citation>
    <scope>NUCLEOTIDE SEQUENCE [LARGE SCALE GENOMIC DNA]</scope>
    <source>
        <strain evidence="2 3">MJ-SS3</strain>
    </source>
</reference>
<protein>
    <submittedName>
        <fullName evidence="2">YceI family protein</fullName>
    </submittedName>
</protein>
<proteinExistence type="predicted"/>
<keyword evidence="3" id="KW-1185">Reference proteome</keyword>
<evidence type="ECO:0000259" key="1">
    <source>
        <dbReference type="SMART" id="SM00867"/>
    </source>
</evidence>
<gene>
    <name evidence="2" type="ORF">RXV94_10185</name>
</gene>
<dbReference type="InterPro" id="IPR036761">
    <property type="entry name" value="TTHA0802/YceI-like_sf"/>
</dbReference>
<organism evidence="2 3">
    <name type="scientific">Gilvirhabdus luticola</name>
    <dbReference type="NCBI Taxonomy" id="3079858"/>
    <lineage>
        <taxon>Bacteria</taxon>
        <taxon>Pseudomonadati</taxon>
        <taxon>Bacteroidota</taxon>
        <taxon>Flavobacteriia</taxon>
        <taxon>Flavobacteriales</taxon>
        <taxon>Flavobacteriaceae</taxon>
        <taxon>Gilvirhabdus</taxon>
    </lineage>
</organism>
<sequence length="192" mass="21730">MLVINNKIAKVLILFIVFNLTTRISWGQEYKLVNISSELSIFGTSTLHDWEIKVENIKGSINIESLIVNSLKIEIEAESLKSGHKGMDKNTYKALETDTYKTIVFQMPNSSELSEQSEGKYLMEAKGDLTISGTTKNITLKFNVERNNDQIKLKGEKTFNMTDFNIDPPKALMGTIKTGNEITVKYHVTFNK</sequence>
<feature type="domain" description="Lipid/polyisoprenoid-binding YceI-like" evidence="1">
    <location>
        <begin position="29"/>
        <end position="191"/>
    </location>
</feature>
<dbReference type="Pfam" id="PF04264">
    <property type="entry name" value="YceI"/>
    <property type="match status" value="1"/>
</dbReference>
<dbReference type="Gene3D" id="2.40.128.110">
    <property type="entry name" value="Lipid/polyisoprenoid-binding, YceI-like"/>
    <property type="match status" value="1"/>
</dbReference>
<dbReference type="SUPFAM" id="SSF101874">
    <property type="entry name" value="YceI-like"/>
    <property type="match status" value="1"/>
</dbReference>
<evidence type="ECO:0000313" key="3">
    <source>
        <dbReference type="Proteomes" id="UP001268651"/>
    </source>
</evidence>
<evidence type="ECO:0000313" key="2">
    <source>
        <dbReference type="EMBL" id="MDU8886528.1"/>
    </source>
</evidence>
<dbReference type="EMBL" id="JAWHTF010000005">
    <property type="protein sequence ID" value="MDU8886528.1"/>
    <property type="molecule type" value="Genomic_DNA"/>
</dbReference>
<dbReference type="InterPro" id="IPR007372">
    <property type="entry name" value="Lipid/polyisoprenoid-bd_YceI"/>
</dbReference>
<name>A0ABU3U7Z0_9FLAO</name>
<accession>A0ABU3U7Z0</accession>